<evidence type="ECO:0000313" key="1">
    <source>
        <dbReference type="EMBL" id="QDT13121.1"/>
    </source>
</evidence>
<dbReference type="Proteomes" id="UP000319817">
    <property type="component" value="Chromosome"/>
</dbReference>
<evidence type="ECO:0000313" key="2">
    <source>
        <dbReference type="Proteomes" id="UP000319817"/>
    </source>
</evidence>
<dbReference type="AlphaFoldDB" id="A0A517P172"/>
<gene>
    <name evidence="1" type="ORF">K239x_51370</name>
</gene>
<protein>
    <submittedName>
        <fullName evidence="1">Uncharacterized protein</fullName>
    </submittedName>
</protein>
<name>A0A517P172_9BACT</name>
<sequence>MSHVETRLYQHHRIATAPIFQVFARNRLVSNASELEHEAEVAIGECDHFLDRDFATNETAEYGPIQGCVASLGCESCSELCWAANRCSLAISLCPSPA</sequence>
<dbReference type="EMBL" id="CP036526">
    <property type="protein sequence ID" value="QDT13121.1"/>
    <property type="molecule type" value="Genomic_DNA"/>
</dbReference>
<accession>A0A517P172</accession>
<keyword evidence="2" id="KW-1185">Reference proteome</keyword>
<reference evidence="1 2" key="1">
    <citation type="submission" date="2019-02" db="EMBL/GenBank/DDBJ databases">
        <title>Deep-cultivation of Planctomycetes and their phenomic and genomic characterization uncovers novel biology.</title>
        <authorList>
            <person name="Wiegand S."/>
            <person name="Jogler M."/>
            <person name="Boedeker C."/>
            <person name="Pinto D."/>
            <person name="Vollmers J."/>
            <person name="Rivas-Marin E."/>
            <person name="Kohn T."/>
            <person name="Peeters S.H."/>
            <person name="Heuer A."/>
            <person name="Rast P."/>
            <person name="Oberbeckmann S."/>
            <person name="Bunk B."/>
            <person name="Jeske O."/>
            <person name="Meyerdierks A."/>
            <person name="Storesund J.E."/>
            <person name="Kallscheuer N."/>
            <person name="Luecker S."/>
            <person name="Lage O.M."/>
            <person name="Pohl T."/>
            <person name="Merkel B.J."/>
            <person name="Hornburger P."/>
            <person name="Mueller R.-W."/>
            <person name="Bruemmer F."/>
            <person name="Labrenz M."/>
            <person name="Spormann A.M."/>
            <person name="Op den Camp H."/>
            <person name="Overmann J."/>
            <person name="Amann R."/>
            <person name="Jetten M.S.M."/>
            <person name="Mascher T."/>
            <person name="Medema M.H."/>
            <person name="Devos D.P."/>
            <person name="Kaster A.-K."/>
            <person name="Ovreas L."/>
            <person name="Rohde M."/>
            <person name="Galperin M.Y."/>
            <person name="Jogler C."/>
        </authorList>
    </citation>
    <scope>NUCLEOTIDE SEQUENCE [LARGE SCALE GENOMIC DNA]</scope>
    <source>
        <strain evidence="1 2">K23_9</strain>
    </source>
</reference>
<organism evidence="1 2">
    <name type="scientific">Stieleria marina</name>
    <dbReference type="NCBI Taxonomy" id="1930275"/>
    <lineage>
        <taxon>Bacteria</taxon>
        <taxon>Pseudomonadati</taxon>
        <taxon>Planctomycetota</taxon>
        <taxon>Planctomycetia</taxon>
        <taxon>Pirellulales</taxon>
        <taxon>Pirellulaceae</taxon>
        <taxon>Stieleria</taxon>
    </lineage>
</organism>
<proteinExistence type="predicted"/>